<feature type="transmembrane region" description="Helical" evidence="1">
    <location>
        <begin position="119"/>
        <end position="142"/>
    </location>
</feature>
<accession>A0ABV7D7Y7</accession>
<proteinExistence type="predicted"/>
<evidence type="ECO:0000313" key="2">
    <source>
        <dbReference type="EMBL" id="MFC3053094.1"/>
    </source>
</evidence>
<feature type="transmembrane region" description="Helical" evidence="1">
    <location>
        <begin position="204"/>
        <end position="229"/>
    </location>
</feature>
<feature type="transmembrane region" description="Helical" evidence="1">
    <location>
        <begin position="76"/>
        <end position="98"/>
    </location>
</feature>
<dbReference type="Proteomes" id="UP001595444">
    <property type="component" value="Unassembled WGS sequence"/>
</dbReference>
<organism evidence="2 3">
    <name type="scientific">Kordiimonas pumila</name>
    <dbReference type="NCBI Taxonomy" id="2161677"/>
    <lineage>
        <taxon>Bacteria</taxon>
        <taxon>Pseudomonadati</taxon>
        <taxon>Pseudomonadota</taxon>
        <taxon>Alphaproteobacteria</taxon>
        <taxon>Kordiimonadales</taxon>
        <taxon>Kordiimonadaceae</taxon>
        <taxon>Kordiimonas</taxon>
    </lineage>
</organism>
<sequence length="268" mass="28254">MPTITSMLRYSLHIANIRLELLLMLSILSGIIASVVYKPATRILETALATLGASTNEENGVHSFTTALIENSGQLVIGYIGLLVATSCLLPFWARVCASPDLTPASGSFSENITRSAKACLYMLQATILTAVAASIGGTFIVTGVSFLGAAGSIIILFGALAILWLSLLLTSIAHIVICAVSIDKPLSFAAGWYQIKLFIRQGIGSLAIIWLSISVVNLLLSNLVAIYLPEETRLTVSLILNGAGMFLVSALHIGGLYSLPGVSETNT</sequence>
<feature type="transmembrane region" description="Helical" evidence="1">
    <location>
        <begin position="235"/>
        <end position="260"/>
    </location>
</feature>
<dbReference type="RefSeq" id="WP_194213136.1">
    <property type="nucleotide sequence ID" value="NZ_CP061205.1"/>
</dbReference>
<protein>
    <recommendedName>
        <fullName evidence="4">Beta-carotene 15,15'-monooxygenase</fullName>
    </recommendedName>
</protein>
<keyword evidence="3" id="KW-1185">Reference proteome</keyword>
<dbReference type="EMBL" id="JBHRSL010000010">
    <property type="protein sequence ID" value="MFC3053094.1"/>
    <property type="molecule type" value="Genomic_DNA"/>
</dbReference>
<comment type="caution">
    <text evidence="2">The sequence shown here is derived from an EMBL/GenBank/DDBJ whole genome shotgun (WGS) entry which is preliminary data.</text>
</comment>
<evidence type="ECO:0000313" key="3">
    <source>
        <dbReference type="Proteomes" id="UP001595444"/>
    </source>
</evidence>
<name>A0ABV7D7Y7_9PROT</name>
<evidence type="ECO:0000256" key="1">
    <source>
        <dbReference type="SAM" id="Phobius"/>
    </source>
</evidence>
<keyword evidence="1" id="KW-1133">Transmembrane helix</keyword>
<reference evidence="3" key="1">
    <citation type="journal article" date="2019" name="Int. J. Syst. Evol. Microbiol.">
        <title>The Global Catalogue of Microorganisms (GCM) 10K type strain sequencing project: providing services to taxonomists for standard genome sequencing and annotation.</title>
        <authorList>
            <consortium name="The Broad Institute Genomics Platform"/>
            <consortium name="The Broad Institute Genome Sequencing Center for Infectious Disease"/>
            <person name="Wu L."/>
            <person name="Ma J."/>
        </authorList>
    </citation>
    <scope>NUCLEOTIDE SEQUENCE [LARGE SCALE GENOMIC DNA]</scope>
    <source>
        <strain evidence="3">KCTC 62164</strain>
    </source>
</reference>
<gene>
    <name evidence="2" type="ORF">ACFOKA_14355</name>
</gene>
<evidence type="ECO:0008006" key="4">
    <source>
        <dbReference type="Google" id="ProtNLM"/>
    </source>
</evidence>
<keyword evidence="1" id="KW-0472">Membrane</keyword>
<feature type="transmembrane region" description="Helical" evidence="1">
    <location>
        <begin position="21"/>
        <end position="40"/>
    </location>
</feature>
<keyword evidence="1" id="KW-0812">Transmembrane</keyword>
<feature type="transmembrane region" description="Helical" evidence="1">
    <location>
        <begin position="154"/>
        <end position="183"/>
    </location>
</feature>